<keyword evidence="3" id="KW-1185">Reference proteome</keyword>
<accession>A0A9W9YYB2</accession>
<dbReference type="PANTHER" id="PTHR34485:SF2">
    <property type="entry name" value="PROLINE RICH, LACRIMAL 1"/>
    <property type="match status" value="1"/>
</dbReference>
<dbReference type="AlphaFoldDB" id="A0A9W9YYB2"/>
<feature type="compositionally biased region" description="Acidic residues" evidence="1">
    <location>
        <begin position="266"/>
        <end position="277"/>
    </location>
</feature>
<evidence type="ECO:0000313" key="3">
    <source>
        <dbReference type="Proteomes" id="UP001163046"/>
    </source>
</evidence>
<comment type="caution">
    <text evidence="2">The sequence shown here is derived from an EMBL/GenBank/DDBJ whole genome shotgun (WGS) entry which is preliminary data.</text>
</comment>
<name>A0A9W9YYB2_9CNID</name>
<dbReference type="PANTHER" id="PTHR34485">
    <property type="entry name" value="PROLINE-RICH, LACRIMAL 1"/>
    <property type="match status" value="1"/>
</dbReference>
<dbReference type="OrthoDB" id="5947716at2759"/>
<protein>
    <submittedName>
        <fullName evidence="2">Uncharacterized protein</fullName>
    </submittedName>
</protein>
<proteinExistence type="predicted"/>
<dbReference type="Proteomes" id="UP001163046">
    <property type="component" value="Unassembled WGS sequence"/>
</dbReference>
<evidence type="ECO:0000313" key="2">
    <source>
        <dbReference type="EMBL" id="KAJ7371645.1"/>
    </source>
</evidence>
<feature type="region of interest" description="Disordered" evidence="1">
    <location>
        <begin position="265"/>
        <end position="333"/>
    </location>
</feature>
<sequence>MKTTHKDRFPAIANAKCKCERHSARCGCLRDSFITTARVNHFCCLQQCNDSKEYARRMRALGRYHSQDIHEWGDGEVCGFHPNVVCSCGNCEEDEELKCDGKPYKTKNILTCQHHQLAYEIECERRAGDAEHVIHPTMGRGHSNLCEAHFSVLPDFRAKDQNISRLHYMTSTNCGLCQGNMSWCYDVRGPSYHWVIELYEQLNLPVVPAVVEALQKEVAERMKEVERGKTDHKKKVRIQMKVARAEEQEERKKWVKRQAVQHTYGQEEEVVDEEEAVDPALSEAAEEAIREAQESNGDTLHISGRSCQCGSKRHKRTTHSSCPLNPKNKQGNS</sequence>
<gene>
    <name evidence="2" type="ORF">OS493_024325</name>
</gene>
<evidence type="ECO:0000256" key="1">
    <source>
        <dbReference type="SAM" id="MobiDB-lite"/>
    </source>
</evidence>
<reference evidence="2" key="1">
    <citation type="submission" date="2023-01" db="EMBL/GenBank/DDBJ databases">
        <title>Genome assembly of the deep-sea coral Lophelia pertusa.</title>
        <authorList>
            <person name="Herrera S."/>
            <person name="Cordes E."/>
        </authorList>
    </citation>
    <scope>NUCLEOTIDE SEQUENCE</scope>
    <source>
        <strain evidence="2">USNM1676648</strain>
        <tissue evidence="2">Polyp</tissue>
    </source>
</reference>
<dbReference type="EMBL" id="MU826844">
    <property type="protein sequence ID" value="KAJ7371645.1"/>
    <property type="molecule type" value="Genomic_DNA"/>
</dbReference>
<organism evidence="2 3">
    <name type="scientific">Desmophyllum pertusum</name>
    <dbReference type="NCBI Taxonomy" id="174260"/>
    <lineage>
        <taxon>Eukaryota</taxon>
        <taxon>Metazoa</taxon>
        <taxon>Cnidaria</taxon>
        <taxon>Anthozoa</taxon>
        <taxon>Hexacorallia</taxon>
        <taxon>Scleractinia</taxon>
        <taxon>Caryophylliina</taxon>
        <taxon>Caryophylliidae</taxon>
        <taxon>Desmophyllum</taxon>
    </lineage>
</organism>
<feature type="compositionally biased region" description="Polar residues" evidence="1">
    <location>
        <begin position="319"/>
        <end position="333"/>
    </location>
</feature>